<evidence type="ECO:0000256" key="7">
    <source>
        <dbReference type="SAM" id="Coils"/>
    </source>
</evidence>
<evidence type="ECO:0000256" key="4">
    <source>
        <dbReference type="ARBA" id="ARBA00022946"/>
    </source>
</evidence>
<dbReference type="EMBL" id="KQ459472">
    <property type="protein sequence ID" value="KPJ00176.1"/>
    <property type="molecule type" value="Genomic_DNA"/>
</dbReference>
<protein>
    <submittedName>
        <fullName evidence="9">UPF0671 protein CG14806</fullName>
    </submittedName>
</protein>
<evidence type="ECO:0000256" key="5">
    <source>
        <dbReference type="ARBA" id="ARBA00023128"/>
    </source>
</evidence>
<sequence length="587" mass="68497">MFSSSKLTLKARYASTVCRWTSSSLDTKAVQPPNAKKITSDMVGPPDPVSNLRRIIFKQPNDETKLEKKYRELRMDVQEWNQKFWTQHNSRFFQEREEYLKQNLPEGKQTLTADEMSVFYKSFLDKNWKAHITYNLQWYKKNVTLLKLAIQENNYLGTNVKDVAKTYKNLSARNKEEPNMDINMNIQKAKKSWFGLYHYYAVFCVAGCIISAFSKRKKLILLASLKKAYFYACVPSCIKTDNLKRTANETYCTISKHVLQIRSDVERVIQNCHSYFNIKPVSEDDATKEALLKKLKDLREEKKNMSLLLAAAICENRNIVVGYRLDSMAKNKLVVQTKENDKKRKECQPQYMNYQHLYTITYQENIYLHSQIKHLTKLKEIAEKNLLNLVHEIWLSKNEKLMAFCSQFVVQSKDKILSSDIRAEIEKFLQTSSLDENERFTRLDTGTKMDNKCKSLELKKNLSLSSSAPKLVGLPGEHIWTVKDRDGFIEKLYEYDFETNGNTIRRIREYSVYHDKDCFFENLSSRTIIHDDVYGGGAGEYKTNFNCNGIQNQRFLTGSQAFQLFLQNTQNFIIPVKTFYGPSISYG</sequence>
<dbReference type="GO" id="GO:0005743">
    <property type="term" value="C:mitochondrial inner membrane"/>
    <property type="evidence" value="ECO:0007669"/>
    <property type="project" value="UniProtKB-SubCell"/>
</dbReference>
<organism evidence="9 10">
    <name type="scientific">Papilio xuthus</name>
    <name type="common">Asian swallowtail butterfly</name>
    <dbReference type="NCBI Taxonomy" id="66420"/>
    <lineage>
        <taxon>Eukaryota</taxon>
        <taxon>Metazoa</taxon>
        <taxon>Ecdysozoa</taxon>
        <taxon>Arthropoda</taxon>
        <taxon>Hexapoda</taxon>
        <taxon>Insecta</taxon>
        <taxon>Pterygota</taxon>
        <taxon>Neoptera</taxon>
        <taxon>Endopterygota</taxon>
        <taxon>Lepidoptera</taxon>
        <taxon>Glossata</taxon>
        <taxon>Ditrysia</taxon>
        <taxon>Papilionoidea</taxon>
        <taxon>Papilionidae</taxon>
        <taxon>Papilioninae</taxon>
        <taxon>Papilio</taxon>
    </lineage>
</organism>
<comment type="subcellular location">
    <subcellularLocation>
        <location evidence="1">Mitochondrion inner membrane</location>
        <topology evidence="1">Peripheral membrane protein</topology>
        <orientation evidence="1">Matrix side</orientation>
    </subcellularLocation>
</comment>
<gene>
    <name evidence="9" type="ORF">RR46_02963</name>
</gene>
<keyword evidence="7" id="KW-0175">Coiled coil</keyword>
<evidence type="ECO:0000313" key="10">
    <source>
        <dbReference type="Proteomes" id="UP000053268"/>
    </source>
</evidence>
<keyword evidence="5" id="KW-0496">Mitochondrion</keyword>
<evidence type="ECO:0000256" key="2">
    <source>
        <dbReference type="ARBA" id="ARBA00005453"/>
    </source>
</evidence>
<keyword evidence="4" id="KW-0809">Transit peptide</keyword>
<evidence type="ECO:0000256" key="8">
    <source>
        <dbReference type="SAM" id="Phobius"/>
    </source>
</evidence>
<comment type="similarity">
    <text evidence="2">Belongs to the COA8 family.</text>
</comment>
<keyword evidence="3" id="KW-0999">Mitochondrion inner membrane</keyword>
<keyword evidence="10" id="KW-1185">Reference proteome</keyword>
<accession>A0A194Q9T0</accession>
<reference evidence="9 10" key="1">
    <citation type="journal article" date="2015" name="Nat. Commun.">
        <title>Outbred genome sequencing and CRISPR/Cas9 gene editing in butterflies.</title>
        <authorList>
            <person name="Li X."/>
            <person name="Fan D."/>
            <person name="Zhang W."/>
            <person name="Liu G."/>
            <person name="Zhang L."/>
            <person name="Zhao L."/>
            <person name="Fang X."/>
            <person name="Chen L."/>
            <person name="Dong Y."/>
            <person name="Chen Y."/>
            <person name="Ding Y."/>
            <person name="Zhao R."/>
            <person name="Feng M."/>
            <person name="Zhu Y."/>
            <person name="Feng Y."/>
            <person name="Jiang X."/>
            <person name="Zhu D."/>
            <person name="Xiang H."/>
            <person name="Feng X."/>
            <person name="Li S."/>
            <person name="Wang J."/>
            <person name="Zhang G."/>
            <person name="Kronforst M.R."/>
            <person name="Wang W."/>
        </authorList>
    </citation>
    <scope>NUCLEOTIDE SEQUENCE [LARGE SCALE GENOMIC DNA]</scope>
    <source>
        <strain evidence="9">Ya'a_city_454_Px</strain>
        <tissue evidence="9">Whole body</tissue>
    </source>
</reference>
<dbReference type="GO" id="GO:0097193">
    <property type="term" value="P:intrinsic apoptotic signaling pathway"/>
    <property type="evidence" value="ECO:0007669"/>
    <property type="project" value="InterPro"/>
</dbReference>
<dbReference type="InterPro" id="IPR018796">
    <property type="entry name" value="COA8"/>
</dbReference>
<feature type="transmembrane region" description="Helical" evidence="8">
    <location>
        <begin position="194"/>
        <end position="213"/>
    </location>
</feature>
<dbReference type="AlphaFoldDB" id="A0A194Q9T0"/>
<keyword evidence="8" id="KW-0812">Transmembrane</keyword>
<dbReference type="Proteomes" id="UP000053268">
    <property type="component" value="Unassembled WGS sequence"/>
</dbReference>
<proteinExistence type="inferred from homology"/>
<evidence type="ECO:0000256" key="3">
    <source>
        <dbReference type="ARBA" id="ARBA00022792"/>
    </source>
</evidence>
<evidence type="ECO:0000313" key="9">
    <source>
        <dbReference type="EMBL" id="KPJ00176.1"/>
    </source>
</evidence>
<dbReference type="PANTHER" id="PTHR31107">
    <property type="entry name" value="APOPTOGENIC PROTEIN 1, MITOCHONDRIAL"/>
    <property type="match status" value="1"/>
</dbReference>
<feature type="coiled-coil region" evidence="7">
    <location>
        <begin position="281"/>
        <end position="315"/>
    </location>
</feature>
<dbReference type="Pfam" id="PF10231">
    <property type="entry name" value="COA8"/>
    <property type="match status" value="1"/>
</dbReference>
<evidence type="ECO:0000256" key="1">
    <source>
        <dbReference type="ARBA" id="ARBA00004443"/>
    </source>
</evidence>
<dbReference type="PANTHER" id="PTHR31107:SF2">
    <property type="entry name" value="CYTOCHROME C OXIDASE ASSEMBLY FACTOR 8"/>
    <property type="match status" value="1"/>
</dbReference>
<name>A0A194Q9T0_PAPXU</name>
<evidence type="ECO:0000256" key="6">
    <source>
        <dbReference type="ARBA" id="ARBA00023136"/>
    </source>
</evidence>
<keyword evidence="6 8" id="KW-0472">Membrane</keyword>
<keyword evidence="8" id="KW-1133">Transmembrane helix</keyword>